<dbReference type="OrthoDB" id="409642at2759"/>
<gene>
    <name evidence="2" type="ORF">SEMRO_3378_G347421.1</name>
</gene>
<feature type="domain" description="BTB" evidence="1">
    <location>
        <begin position="31"/>
        <end position="98"/>
    </location>
</feature>
<dbReference type="SUPFAM" id="SSF54695">
    <property type="entry name" value="POZ domain"/>
    <property type="match status" value="1"/>
</dbReference>
<keyword evidence="3" id="KW-1185">Reference proteome</keyword>
<dbReference type="PANTHER" id="PTHR24410:SF23">
    <property type="entry name" value="BTB DOMAIN-CONTAINING PROTEIN-RELATED"/>
    <property type="match status" value="1"/>
</dbReference>
<dbReference type="CDD" id="cd18186">
    <property type="entry name" value="BTB_POZ_ZBTB_KLHL-like"/>
    <property type="match status" value="1"/>
</dbReference>
<dbReference type="AlphaFoldDB" id="A0A9N8F263"/>
<accession>A0A9N8F263</accession>
<sequence>METMETATTLVDKEISIKEMLKSFLTDEALNDVTLKGTDEVEVPANRFLLCARSQVFRGMLLGKFQEASSPVVELGFKGGTLKAVVEYMLTDSADMLSCKKSENPDVDQISVDFPLIPSLVSLAEAASYFQLPNLAKLVLKKFEQMCEVAPGLSFAILQACKVAGPSIPVGIADKIMARVRTTPFELITKEHVDCLSADILKEILTDKQMEKTEYQLFQILDLWAQGKKSECSIIANELSRHISFEKINPEALATTVTKSGLVSSEQLLEAFKQQALEMYKASLCATFDRARCPWLEVLIPSRGLPMEIKVEGAGAEGVNGVYFQDGSFNGKCKYSKEGVYEGNPCVFWLFSDTWWYVSIPDENFPGSTTDKDFYRSATDHFEENELPAPSTVWEIEDYGIEPTPQLKYRYP</sequence>
<evidence type="ECO:0000313" key="2">
    <source>
        <dbReference type="EMBL" id="CAB9531273.1"/>
    </source>
</evidence>
<dbReference type="Proteomes" id="UP001153069">
    <property type="component" value="Unassembled WGS sequence"/>
</dbReference>
<organism evidence="2 3">
    <name type="scientific">Seminavis robusta</name>
    <dbReference type="NCBI Taxonomy" id="568900"/>
    <lineage>
        <taxon>Eukaryota</taxon>
        <taxon>Sar</taxon>
        <taxon>Stramenopiles</taxon>
        <taxon>Ochrophyta</taxon>
        <taxon>Bacillariophyta</taxon>
        <taxon>Bacillariophyceae</taxon>
        <taxon>Bacillariophycidae</taxon>
        <taxon>Naviculales</taxon>
        <taxon>Naviculaceae</taxon>
        <taxon>Seminavis</taxon>
    </lineage>
</organism>
<dbReference type="Pfam" id="PF00651">
    <property type="entry name" value="BTB"/>
    <property type="match status" value="1"/>
</dbReference>
<dbReference type="InterPro" id="IPR051481">
    <property type="entry name" value="BTB-POZ/Galectin-3-binding"/>
</dbReference>
<dbReference type="SMART" id="SM00225">
    <property type="entry name" value="BTB"/>
    <property type="match status" value="1"/>
</dbReference>
<dbReference type="InterPro" id="IPR011333">
    <property type="entry name" value="SKP1/BTB/POZ_sf"/>
</dbReference>
<dbReference type="PROSITE" id="PS50097">
    <property type="entry name" value="BTB"/>
    <property type="match status" value="1"/>
</dbReference>
<protein>
    <recommendedName>
        <fullName evidence="1">BTB domain-containing protein</fullName>
    </recommendedName>
</protein>
<comment type="caution">
    <text evidence="2">The sequence shown here is derived from an EMBL/GenBank/DDBJ whole genome shotgun (WGS) entry which is preliminary data.</text>
</comment>
<dbReference type="InterPro" id="IPR000210">
    <property type="entry name" value="BTB/POZ_dom"/>
</dbReference>
<evidence type="ECO:0000259" key="1">
    <source>
        <dbReference type="PROSITE" id="PS50097"/>
    </source>
</evidence>
<reference evidence="2" key="1">
    <citation type="submission" date="2020-06" db="EMBL/GenBank/DDBJ databases">
        <authorList>
            <consortium name="Plant Systems Biology data submission"/>
        </authorList>
    </citation>
    <scope>NUCLEOTIDE SEQUENCE</scope>
    <source>
        <strain evidence="2">D6</strain>
    </source>
</reference>
<dbReference type="PANTHER" id="PTHR24410">
    <property type="entry name" value="HL07962P-RELATED"/>
    <property type="match status" value="1"/>
</dbReference>
<dbReference type="Gene3D" id="3.30.710.10">
    <property type="entry name" value="Potassium Channel Kv1.1, Chain A"/>
    <property type="match status" value="1"/>
</dbReference>
<dbReference type="EMBL" id="CAICTM010003376">
    <property type="protein sequence ID" value="CAB9531273.1"/>
    <property type="molecule type" value="Genomic_DNA"/>
</dbReference>
<name>A0A9N8F263_9STRA</name>
<proteinExistence type="predicted"/>
<evidence type="ECO:0000313" key="3">
    <source>
        <dbReference type="Proteomes" id="UP001153069"/>
    </source>
</evidence>
<dbReference type="Gene3D" id="1.25.40.420">
    <property type="match status" value="1"/>
</dbReference>